<sequence>MSTVLYTFCMRSTTIRVDEVTHAELLDLASATGDSLIDTVRAAAQALRQQRFAQQVAHEMNSLRENPTAWNDYLGEAEATTVRDGVA</sequence>
<dbReference type="EMBL" id="CAFBQP010000111">
    <property type="protein sequence ID" value="CAB5067741.1"/>
    <property type="molecule type" value="Genomic_DNA"/>
</dbReference>
<dbReference type="EMBL" id="CAEZYY010000064">
    <property type="protein sequence ID" value="CAB4773037.1"/>
    <property type="molecule type" value="Genomic_DNA"/>
</dbReference>
<gene>
    <name evidence="1" type="ORF">UFOPK2806_02543</name>
    <name evidence="2" type="ORF">UFOPK4306_02161</name>
</gene>
<accession>A0A6J6VR25</accession>
<name>A0A6J6VR25_9ZZZZ</name>
<evidence type="ECO:0000313" key="2">
    <source>
        <dbReference type="EMBL" id="CAB5067741.1"/>
    </source>
</evidence>
<organism evidence="1">
    <name type="scientific">freshwater metagenome</name>
    <dbReference type="NCBI Taxonomy" id="449393"/>
    <lineage>
        <taxon>unclassified sequences</taxon>
        <taxon>metagenomes</taxon>
        <taxon>ecological metagenomes</taxon>
    </lineage>
</organism>
<protein>
    <submittedName>
        <fullName evidence="1">Unannotated protein</fullName>
    </submittedName>
</protein>
<reference evidence="1" key="1">
    <citation type="submission" date="2020-05" db="EMBL/GenBank/DDBJ databases">
        <authorList>
            <person name="Chiriac C."/>
            <person name="Salcher M."/>
            <person name="Ghai R."/>
            <person name="Kavagutti S V."/>
        </authorList>
    </citation>
    <scope>NUCLEOTIDE SEQUENCE</scope>
</reference>
<proteinExistence type="predicted"/>
<dbReference type="AlphaFoldDB" id="A0A6J6VR25"/>
<evidence type="ECO:0000313" key="1">
    <source>
        <dbReference type="EMBL" id="CAB4773037.1"/>
    </source>
</evidence>